<feature type="transmembrane region" description="Helical" evidence="2">
    <location>
        <begin position="306"/>
        <end position="323"/>
    </location>
</feature>
<feature type="transmembrane region" description="Helical" evidence="2">
    <location>
        <begin position="367"/>
        <end position="385"/>
    </location>
</feature>
<evidence type="ECO:0000259" key="3">
    <source>
        <dbReference type="Pfam" id="PF01757"/>
    </source>
</evidence>
<dbReference type="Pfam" id="PF01757">
    <property type="entry name" value="Acyl_transf_3"/>
    <property type="match status" value="1"/>
</dbReference>
<keyword evidence="2" id="KW-0472">Membrane</keyword>
<name>A0A6J6T1S0_9ZZZZ</name>
<evidence type="ECO:0000256" key="2">
    <source>
        <dbReference type="SAM" id="Phobius"/>
    </source>
</evidence>
<dbReference type="GO" id="GO:0016020">
    <property type="term" value="C:membrane"/>
    <property type="evidence" value="ECO:0007669"/>
    <property type="project" value="TreeGrafter"/>
</dbReference>
<protein>
    <submittedName>
        <fullName evidence="5">Unannotated protein</fullName>
    </submittedName>
</protein>
<dbReference type="GO" id="GO:0009103">
    <property type="term" value="P:lipopolysaccharide biosynthetic process"/>
    <property type="evidence" value="ECO:0007669"/>
    <property type="project" value="TreeGrafter"/>
</dbReference>
<dbReference type="Pfam" id="PF19040">
    <property type="entry name" value="SGNH"/>
    <property type="match status" value="1"/>
</dbReference>
<dbReference type="InterPro" id="IPR002656">
    <property type="entry name" value="Acyl_transf_3_dom"/>
</dbReference>
<keyword evidence="2" id="KW-0812">Transmembrane</keyword>
<feature type="domain" description="Acyltransferase 3" evidence="3">
    <location>
        <begin position="15"/>
        <end position="343"/>
    </location>
</feature>
<dbReference type="PANTHER" id="PTHR23028:SF53">
    <property type="entry name" value="ACYL_TRANSF_3 DOMAIN-CONTAINING PROTEIN"/>
    <property type="match status" value="1"/>
</dbReference>
<dbReference type="SUPFAM" id="SSF52266">
    <property type="entry name" value="SGNH hydrolase"/>
    <property type="match status" value="1"/>
</dbReference>
<dbReference type="EMBL" id="CAEZYY010000003">
    <property type="protein sequence ID" value="CAB4741081.1"/>
    <property type="molecule type" value="Genomic_DNA"/>
</dbReference>
<evidence type="ECO:0000256" key="1">
    <source>
        <dbReference type="SAM" id="MobiDB-lite"/>
    </source>
</evidence>
<accession>A0A6J6T1S0</accession>
<dbReference type="EMBL" id="CAFBLR010000044">
    <property type="protein sequence ID" value="CAB4868906.1"/>
    <property type="molecule type" value="Genomic_DNA"/>
</dbReference>
<sequence length="729" mass="78889">MERPKPGASGPLLPEIEGLRALAVLSVLLYHAHLGFSGGYVGVDVFFVVSGFLITGLLQREFAGTGRISLREFYARRARRLLPAATLVLVVTLVLSNWLLDPIRSHRNAVDTIFAAGFVANFRFAATGADYFQQALSPSTLQHWWSLAVEEQFYLVWPGLLAGVWALVARGRRPWAARASALALVGLLGAVSFVVSWRLTGSNPSWGYFATWSRIWELSVGAGIAFVWSFRERIGPALPRALLGWAGLLLIAYAALRFDGRTAFPGTAAWVPVAGTVLVLGSIGTRAGPGALLSVRPMQWVGGRSYGLYLWHWPLLVLLEARVTSPGPWARIGALAAATLAAAASYRFVENPVRHRPSLVRSPWRSVSLGITLSGLAVAAGAVGLRVSDSVGDETGYVAPALTTVPVPAAPATVPTSTSAGGATSPGAATLPTTTEATTTTTLAPRDELERRVREELQPFIEASSRNDLMPDNLRPPLREIPEDKTLLFSNGCMAKFSALDNPTCEFGDTAGSTTIVLFGDSHVAQWFPGLDTAGERNNWKILALTKMGCPSAEITVGRYDGSAYTACNTWRKATIRRIVESKPALVVLTNFRYSGVDGRIPMDIWKRGLRRTVAQLVDAGLKVLLLSDSPSTWEEQSVCIARHRKSLSRCNVPRNEARRPAYIEVDRVVAEEFGAMAYEVTDWMCTSVCPAVIGDVAVYLDRNHITNTYGEFLSPYLELVVRAALAGA</sequence>
<feature type="region of interest" description="Disordered" evidence="1">
    <location>
        <begin position="413"/>
        <end position="442"/>
    </location>
</feature>
<evidence type="ECO:0000259" key="4">
    <source>
        <dbReference type="Pfam" id="PF19040"/>
    </source>
</evidence>
<organism evidence="5">
    <name type="scientific">freshwater metagenome</name>
    <dbReference type="NCBI Taxonomy" id="449393"/>
    <lineage>
        <taxon>unclassified sequences</taxon>
        <taxon>metagenomes</taxon>
        <taxon>ecological metagenomes</taxon>
    </lineage>
</organism>
<feature type="transmembrane region" description="Helical" evidence="2">
    <location>
        <begin position="237"/>
        <end position="256"/>
    </location>
</feature>
<dbReference type="AlphaFoldDB" id="A0A6J6T1S0"/>
<feature type="transmembrane region" description="Helical" evidence="2">
    <location>
        <begin position="329"/>
        <end position="346"/>
    </location>
</feature>
<dbReference type="InterPro" id="IPR043968">
    <property type="entry name" value="SGNH"/>
</dbReference>
<feature type="transmembrane region" description="Helical" evidence="2">
    <location>
        <begin position="268"/>
        <end position="285"/>
    </location>
</feature>
<dbReference type="InterPro" id="IPR050879">
    <property type="entry name" value="Acyltransferase_3"/>
</dbReference>
<evidence type="ECO:0000313" key="5">
    <source>
        <dbReference type="EMBL" id="CAB4741081.1"/>
    </source>
</evidence>
<reference evidence="5" key="1">
    <citation type="submission" date="2020-05" db="EMBL/GenBank/DDBJ databases">
        <authorList>
            <person name="Chiriac C."/>
            <person name="Salcher M."/>
            <person name="Ghai R."/>
            <person name="Kavagutti S V."/>
        </authorList>
    </citation>
    <scope>NUCLEOTIDE SEQUENCE</scope>
</reference>
<gene>
    <name evidence="5" type="ORF">UFOPK2806_00383</name>
    <name evidence="6" type="ORF">UFOPK3417_00640</name>
</gene>
<dbReference type="PANTHER" id="PTHR23028">
    <property type="entry name" value="ACETYLTRANSFERASE"/>
    <property type="match status" value="1"/>
</dbReference>
<feature type="transmembrane region" description="Helical" evidence="2">
    <location>
        <begin position="80"/>
        <end position="100"/>
    </location>
</feature>
<evidence type="ECO:0000313" key="6">
    <source>
        <dbReference type="EMBL" id="CAB4868906.1"/>
    </source>
</evidence>
<keyword evidence="2" id="KW-1133">Transmembrane helix</keyword>
<dbReference type="GO" id="GO:0016747">
    <property type="term" value="F:acyltransferase activity, transferring groups other than amino-acyl groups"/>
    <property type="evidence" value="ECO:0007669"/>
    <property type="project" value="InterPro"/>
</dbReference>
<feature type="domain" description="SGNH" evidence="4">
    <location>
        <begin position="501"/>
        <end position="717"/>
    </location>
</feature>
<feature type="transmembrane region" description="Helical" evidence="2">
    <location>
        <begin position="206"/>
        <end position="230"/>
    </location>
</feature>
<feature type="transmembrane region" description="Helical" evidence="2">
    <location>
        <begin position="38"/>
        <end position="59"/>
    </location>
</feature>
<feature type="transmembrane region" description="Helical" evidence="2">
    <location>
        <begin position="181"/>
        <end position="200"/>
    </location>
</feature>
<feature type="transmembrane region" description="Helical" evidence="2">
    <location>
        <begin position="152"/>
        <end position="169"/>
    </location>
</feature>
<proteinExistence type="predicted"/>